<keyword evidence="3" id="KW-1185">Reference proteome</keyword>
<dbReference type="InParanoid" id="A0A1Y1X8S3"/>
<organism evidence="2 3">
    <name type="scientific">Basidiobolus meristosporus CBS 931.73</name>
    <dbReference type="NCBI Taxonomy" id="1314790"/>
    <lineage>
        <taxon>Eukaryota</taxon>
        <taxon>Fungi</taxon>
        <taxon>Fungi incertae sedis</taxon>
        <taxon>Zoopagomycota</taxon>
        <taxon>Entomophthoromycotina</taxon>
        <taxon>Basidiobolomycetes</taxon>
        <taxon>Basidiobolales</taxon>
        <taxon>Basidiobolaceae</taxon>
        <taxon>Basidiobolus</taxon>
    </lineage>
</organism>
<comment type="caution">
    <text evidence="2">The sequence shown here is derived from an EMBL/GenBank/DDBJ whole genome shotgun (WGS) entry which is preliminary data.</text>
</comment>
<gene>
    <name evidence="2" type="ORF">K493DRAFT_307893</name>
</gene>
<name>A0A1Y1X8S3_9FUNG</name>
<reference evidence="2 3" key="1">
    <citation type="submission" date="2016-07" db="EMBL/GenBank/DDBJ databases">
        <title>Pervasive Adenine N6-methylation of Active Genes in Fungi.</title>
        <authorList>
            <consortium name="DOE Joint Genome Institute"/>
            <person name="Mondo S.J."/>
            <person name="Dannebaum R.O."/>
            <person name="Kuo R.C."/>
            <person name="Labutti K."/>
            <person name="Haridas S."/>
            <person name="Kuo A."/>
            <person name="Salamov A."/>
            <person name="Ahrendt S.R."/>
            <person name="Lipzen A."/>
            <person name="Sullivan W."/>
            <person name="Andreopoulos W.B."/>
            <person name="Clum A."/>
            <person name="Lindquist E."/>
            <person name="Daum C."/>
            <person name="Ramamoorthy G.K."/>
            <person name="Gryganskyi A."/>
            <person name="Culley D."/>
            <person name="Magnuson J.K."/>
            <person name="James T.Y."/>
            <person name="O'Malley M.A."/>
            <person name="Stajich J.E."/>
            <person name="Spatafora J.W."/>
            <person name="Visel A."/>
            <person name="Grigoriev I.V."/>
        </authorList>
    </citation>
    <scope>NUCLEOTIDE SEQUENCE [LARGE SCALE GENOMIC DNA]</scope>
    <source>
        <strain evidence="2 3">CBS 931.73</strain>
    </source>
</reference>
<protein>
    <submittedName>
        <fullName evidence="2">Uncharacterized protein</fullName>
    </submittedName>
</protein>
<accession>A0A1Y1X8S3</accession>
<evidence type="ECO:0000313" key="3">
    <source>
        <dbReference type="Proteomes" id="UP000193498"/>
    </source>
</evidence>
<dbReference type="Proteomes" id="UP000193498">
    <property type="component" value="Unassembled WGS sequence"/>
</dbReference>
<evidence type="ECO:0000313" key="2">
    <source>
        <dbReference type="EMBL" id="ORX82119.1"/>
    </source>
</evidence>
<dbReference type="AlphaFoldDB" id="A0A1Y1X8S3"/>
<sequence length="113" mass="12972">MILMLSLLTDYWSKRGPSQLSDKHIMQLKSFALLFVISALAIAQPIPYNEPSPSVSKNSFEEQGESWQEQLEQVEYKPGDEYEEDQFEEYANDYSLLLPDPHHPAEANPDARV</sequence>
<dbReference type="EMBL" id="MCFE01000681">
    <property type="protein sequence ID" value="ORX82119.1"/>
    <property type="molecule type" value="Genomic_DNA"/>
</dbReference>
<proteinExistence type="predicted"/>
<evidence type="ECO:0000256" key="1">
    <source>
        <dbReference type="SAM" id="MobiDB-lite"/>
    </source>
</evidence>
<feature type="region of interest" description="Disordered" evidence="1">
    <location>
        <begin position="47"/>
        <end position="69"/>
    </location>
</feature>